<feature type="compositionally biased region" description="Basic residues" evidence="1">
    <location>
        <begin position="28"/>
        <end position="41"/>
    </location>
</feature>
<gene>
    <name evidence="3" type="ORF">Din_045974</name>
</gene>
<feature type="domain" description="DCD" evidence="2">
    <location>
        <begin position="117"/>
        <end position="219"/>
    </location>
</feature>
<feature type="compositionally biased region" description="Basic and acidic residues" evidence="1">
    <location>
        <begin position="99"/>
        <end position="115"/>
    </location>
</feature>
<feature type="compositionally biased region" description="Basic and acidic residues" evidence="1">
    <location>
        <begin position="82"/>
        <end position="92"/>
    </location>
</feature>
<evidence type="ECO:0000259" key="2">
    <source>
        <dbReference type="PROSITE" id="PS51222"/>
    </source>
</evidence>
<evidence type="ECO:0000256" key="1">
    <source>
        <dbReference type="SAM" id="MobiDB-lite"/>
    </source>
</evidence>
<dbReference type="PANTHER" id="PTHR46444">
    <property type="entry name" value="DCD (DEVELOPMENT AND CELL DEATH) DOMAIN PROTEIN-RELATED"/>
    <property type="match status" value="1"/>
</dbReference>
<feature type="compositionally biased region" description="Low complexity" evidence="1">
    <location>
        <begin position="42"/>
        <end position="53"/>
    </location>
</feature>
<feature type="compositionally biased region" description="Basic and acidic residues" evidence="1">
    <location>
        <begin position="59"/>
        <end position="71"/>
    </location>
</feature>
<proteinExistence type="predicted"/>
<dbReference type="PANTHER" id="PTHR46444:SF3">
    <property type="entry name" value="DCD (DEVELOPMENT AND CELL DEATH) DOMAIN PROTEIN"/>
    <property type="match status" value="1"/>
</dbReference>
<dbReference type="InterPro" id="IPR013989">
    <property type="entry name" value="Dev_and_cell_death_domain"/>
</dbReference>
<accession>A0A5B7CAS7</accession>
<organism evidence="3">
    <name type="scientific">Davidia involucrata</name>
    <name type="common">Dove tree</name>
    <dbReference type="NCBI Taxonomy" id="16924"/>
    <lineage>
        <taxon>Eukaryota</taxon>
        <taxon>Viridiplantae</taxon>
        <taxon>Streptophyta</taxon>
        <taxon>Embryophyta</taxon>
        <taxon>Tracheophyta</taxon>
        <taxon>Spermatophyta</taxon>
        <taxon>Magnoliopsida</taxon>
        <taxon>eudicotyledons</taxon>
        <taxon>Gunneridae</taxon>
        <taxon>Pentapetalae</taxon>
        <taxon>asterids</taxon>
        <taxon>Cornales</taxon>
        <taxon>Nyssaceae</taxon>
        <taxon>Davidia</taxon>
    </lineage>
</organism>
<evidence type="ECO:0000313" key="3">
    <source>
        <dbReference type="EMBL" id="MPA76533.1"/>
    </source>
</evidence>
<dbReference type="PROSITE" id="PS51222">
    <property type="entry name" value="DCD"/>
    <property type="match status" value="1"/>
</dbReference>
<feature type="region of interest" description="Disordered" evidence="1">
    <location>
        <begin position="1"/>
        <end position="115"/>
    </location>
</feature>
<protein>
    <recommendedName>
        <fullName evidence="2">DCD domain-containing protein</fullName>
    </recommendedName>
</protein>
<name>A0A5B7CAS7_DAVIN</name>
<sequence length="219" mass="24881">MARKKKKGDENAAEASSKPLSSENRSPKSLKPKPKIGKKKSLNNNIIKNNKFKGTPQVEVEKSKKNKKEQLARFQKNKLNQRNKEKRSDLDRNQQNQMNKEKQGELKKSQPKEKKKEKLGGLIFLCSSNTKPDCFCYRVMGVPMSQKDLVLAVKPGLKLFLYDFDLKLLYGIYKASSPGGMKLEPAAFDGAFPVQVIQPWLMSLRNMTVFLANLARSMC</sequence>
<dbReference type="Pfam" id="PF10539">
    <property type="entry name" value="Dev_Cell_Death"/>
    <property type="match status" value="1"/>
</dbReference>
<dbReference type="SMART" id="SM00767">
    <property type="entry name" value="DCD"/>
    <property type="match status" value="1"/>
</dbReference>
<dbReference type="AlphaFoldDB" id="A0A5B7CAS7"/>
<dbReference type="EMBL" id="GHES01045974">
    <property type="protein sequence ID" value="MPA76533.1"/>
    <property type="molecule type" value="Transcribed_RNA"/>
</dbReference>
<reference evidence="3" key="1">
    <citation type="submission" date="2019-08" db="EMBL/GenBank/DDBJ databases">
        <title>Reference gene set and small RNA set construction with multiple tissues from Davidia involucrata Baill.</title>
        <authorList>
            <person name="Yang H."/>
            <person name="Zhou C."/>
            <person name="Li G."/>
            <person name="Wang J."/>
            <person name="Gao P."/>
            <person name="Wang M."/>
            <person name="Wang R."/>
            <person name="Zhao Y."/>
        </authorList>
    </citation>
    <scope>NUCLEOTIDE SEQUENCE</scope>
    <source>
        <tissue evidence="3">Mixed with DoveR01_LX</tissue>
    </source>
</reference>